<dbReference type="Pfam" id="PF00583">
    <property type="entry name" value="Acetyltransf_1"/>
    <property type="match status" value="1"/>
</dbReference>
<evidence type="ECO:0000256" key="2">
    <source>
        <dbReference type="ARBA" id="ARBA00010712"/>
    </source>
</evidence>
<evidence type="ECO:0000313" key="11">
    <source>
        <dbReference type="Proteomes" id="UP000216101"/>
    </source>
</evidence>
<dbReference type="RefSeq" id="WP_078045090.1">
    <property type="nucleotide sequence ID" value="NZ_NHNI01000004.1"/>
</dbReference>
<evidence type="ECO:0000256" key="4">
    <source>
        <dbReference type="ARBA" id="ARBA00017935"/>
    </source>
</evidence>
<dbReference type="Gene3D" id="3.40.630.30">
    <property type="match status" value="1"/>
</dbReference>
<name>A0A266Q1Z8_9GAMM</name>
<dbReference type="PROSITE" id="PS51186">
    <property type="entry name" value="GNAT"/>
    <property type="match status" value="1"/>
</dbReference>
<evidence type="ECO:0000256" key="3">
    <source>
        <dbReference type="ARBA" id="ARBA00012355"/>
    </source>
</evidence>
<reference evidence="11" key="1">
    <citation type="submission" date="2017-05" db="EMBL/GenBank/DDBJ databases">
        <authorList>
            <person name="Barney B.M."/>
        </authorList>
    </citation>
    <scope>NUCLEOTIDE SEQUENCE [LARGE SCALE GENOMIC DNA]</scope>
    <source>
        <strain evidence="11">PSBB022</strain>
    </source>
</reference>
<keyword evidence="11" id="KW-1185">Reference proteome</keyword>
<evidence type="ECO:0000256" key="7">
    <source>
        <dbReference type="ARBA" id="ARBA00048924"/>
    </source>
</evidence>
<gene>
    <name evidence="8" type="primary">ectA</name>
    <name evidence="10" type="ORF">CBP51_19860</name>
</gene>
<protein>
    <recommendedName>
        <fullName evidence="4 8">L-2,4-diaminobutyric acid acetyltransferase</fullName>
        <shortName evidence="8">DABA acetyltransferase</shortName>
        <ecNumber evidence="3 8">2.3.1.178</ecNumber>
    </recommendedName>
</protein>
<comment type="pathway">
    <text evidence="1 8">Amine and polyamine biosynthesis; ectoine biosynthesis; L-ectoine from L-aspartate 4-semialdehyde: step 2/3.</text>
</comment>
<evidence type="ECO:0000256" key="5">
    <source>
        <dbReference type="ARBA" id="ARBA00022679"/>
    </source>
</evidence>
<evidence type="ECO:0000256" key="1">
    <source>
        <dbReference type="ARBA" id="ARBA00004978"/>
    </source>
</evidence>
<dbReference type="EMBL" id="NHNI01000004">
    <property type="protein sequence ID" value="OZY83656.1"/>
    <property type="molecule type" value="Genomic_DNA"/>
</dbReference>
<dbReference type="AlphaFoldDB" id="A0A266Q1Z8"/>
<dbReference type="SUPFAM" id="SSF55729">
    <property type="entry name" value="Acyl-CoA N-acyltransferases (Nat)"/>
    <property type="match status" value="1"/>
</dbReference>
<dbReference type="GO" id="GO:0019491">
    <property type="term" value="P:ectoine biosynthetic process"/>
    <property type="evidence" value="ECO:0007669"/>
    <property type="project" value="UniProtKB-UniPathway"/>
</dbReference>
<accession>A0A266Q1Z8</accession>
<comment type="similarity">
    <text evidence="2 8">Belongs to the acetyltransferase family. EctA subfamily.</text>
</comment>
<organism evidence="10 11">
    <name type="scientific">Cellvibrio mixtus</name>
    <dbReference type="NCBI Taxonomy" id="39650"/>
    <lineage>
        <taxon>Bacteria</taxon>
        <taxon>Pseudomonadati</taxon>
        <taxon>Pseudomonadota</taxon>
        <taxon>Gammaproteobacteria</taxon>
        <taxon>Cellvibrionales</taxon>
        <taxon>Cellvibrionaceae</taxon>
        <taxon>Cellvibrio</taxon>
    </lineage>
</organism>
<dbReference type="InterPro" id="IPR012772">
    <property type="entry name" value="Ectoine_EctA"/>
</dbReference>
<dbReference type="InterPro" id="IPR000182">
    <property type="entry name" value="GNAT_dom"/>
</dbReference>
<keyword evidence="6 8" id="KW-0012">Acyltransferase</keyword>
<dbReference type="NCBIfam" id="TIGR02406">
    <property type="entry name" value="ectoine_EctA"/>
    <property type="match status" value="1"/>
</dbReference>
<evidence type="ECO:0000256" key="8">
    <source>
        <dbReference type="RuleBase" id="RU365045"/>
    </source>
</evidence>
<comment type="catalytic activity">
    <reaction evidence="7 8">
        <text>L-2,4-diaminobutanoate + acetyl-CoA = (2S)-4-acetamido-2-aminobutanoate + CoA + H(+)</text>
        <dbReference type="Rhea" id="RHEA:16901"/>
        <dbReference type="ChEBI" id="CHEBI:15378"/>
        <dbReference type="ChEBI" id="CHEBI:57287"/>
        <dbReference type="ChEBI" id="CHEBI:57288"/>
        <dbReference type="ChEBI" id="CHEBI:58761"/>
        <dbReference type="ChEBI" id="CHEBI:58929"/>
        <dbReference type="EC" id="2.3.1.178"/>
    </reaction>
</comment>
<sequence>MNARNDLLWDTLELRHPLPTDGYALNQLVAASPPLDTNSVYCNLLQCQHFADTSVAALIKGELVGFISAYCPPNDSETLFVWQVVVSEALRGSGLGKRMLTWLIDQPGTEKAQRLTTSITPGNRASWSLFESFARDCGAIPVKSMLFDRHRHFAGEHDDEYLLQIAPLPNRPDKPINHHLDDLRAGLRFSNRRWLD</sequence>
<evidence type="ECO:0000259" key="9">
    <source>
        <dbReference type="PROSITE" id="PS51186"/>
    </source>
</evidence>
<feature type="domain" description="N-acetyltransferase" evidence="9">
    <location>
        <begin position="12"/>
        <end position="160"/>
    </location>
</feature>
<dbReference type="CDD" id="cd04301">
    <property type="entry name" value="NAT_SF"/>
    <property type="match status" value="1"/>
</dbReference>
<comment type="function">
    <text evidence="8">Catalyzes the acetylation of L-2,4-diaminobutyrate (DABA) to gamma-N-acetyl-alpha,gamma-diaminobutyric acid (ADABA) with acetyl coenzyme A.</text>
</comment>
<keyword evidence="5 8" id="KW-0808">Transferase</keyword>
<dbReference type="InterPro" id="IPR016181">
    <property type="entry name" value="Acyl_CoA_acyltransferase"/>
</dbReference>
<dbReference type="Proteomes" id="UP000216101">
    <property type="component" value="Unassembled WGS sequence"/>
</dbReference>
<comment type="caution">
    <text evidence="10">The sequence shown here is derived from an EMBL/GenBank/DDBJ whole genome shotgun (WGS) entry which is preliminary data.</text>
</comment>
<proteinExistence type="inferred from homology"/>
<dbReference type="UniPathway" id="UPA00067">
    <property type="reaction ID" value="UER00122"/>
</dbReference>
<evidence type="ECO:0000256" key="6">
    <source>
        <dbReference type="ARBA" id="ARBA00023315"/>
    </source>
</evidence>
<evidence type="ECO:0000313" key="10">
    <source>
        <dbReference type="EMBL" id="OZY83656.1"/>
    </source>
</evidence>
<dbReference type="GO" id="GO:0033816">
    <property type="term" value="F:diaminobutyrate acetyltransferase activity"/>
    <property type="evidence" value="ECO:0007669"/>
    <property type="project" value="UniProtKB-EC"/>
</dbReference>
<dbReference type="EC" id="2.3.1.178" evidence="3 8"/>